<organism evidence="2 3">
    <name type="scientific">Acanthoscelides obtectus</name>
    <name type="common">Bean weevil</name>
    <name type="synonym">Bruchus obtectus</name>
    <dbReference type="NCBI Taxonomy" id="200917"/>
    <lineage>
        <taxon>Eukaryota</taxon>
        <taxon>Metazoa</taxon>
        <taxon>Ecdysozoa</taxon>
        <taxon>Arthropoda</taxon>
        <taxon>Hexapoda</taxon>
        <taxon>Insecta</taxon>
        <taxon>Pterygota</taxon>
        <taxon>Neoptera</taxon>
        <taxon>Endopterygota</taxon>
        <taxon>Coleoptera</taxon>
        <taxon>Polyphaga</taxon>
        <taxon>Cucujiformia</taxon>
        <taxon>Chrysomeloidea</taxon>
        <taxon>Chrysomelidae</taxon>
        <taxon>Bruchinae</taxon>
        <taxon>Bruchini</taxon>
        <taxon>Acanthoscelides</taxon>
    </lineage>
</organism>
<proteinExistence type="predicted"/>
<keyword evidence="1" id="KW-0732">Signal</keyword>
<dbReference type="AlphaFoldDB" id="A0A9P0K520"/>
<comment type="caution">
    <text evidence="2">The sequence shown here is derived from an EMBL/GenBank/DDBJ whole genome shotgun (WGS) entry which is preliminary data.</text>
</comment>
<keyword evidence="3" id="KW-1185">Reference proteome</keyword>
<reference evidence="2" key="1">
    <citation type="submission" date="2022-03" db="EMBL/GenBank/DDBJ databases">
        <authorList>
            <person name="Sayadi A."/>
        </authorList>
    </citation>
    <scope>NUCLEOTIDE SEQUENCE</scope>
</reference>
<dbReference type="Proteomes" id="UP001152888">
    <property type="component" value="Unassembled WGS sequence"/>
</dbReference>
<feature type="chain" id="PRO_5040312095" evidence="1">
    <location>
        <begin position="20"/>
        <end position="44"/>
    </location>
</feature>
<protein>
    <submittedName>
        <fullName evidence="2">Uncharacterized protein</fullName>
    </submittedName>
</protein>
<dbReference type="EMBL" id="CAKOFQ010006726">
    <property type="protein sequence ID" value="CAH1965565.1"/>
    <property type="molecule type" value="Genomic_DNA"/>
</dbReference>
<feature type="signal peptide" evidence="1">
    <location>
        <begin position="1"/>
        <end position="19"/>
    </location>
</feature>
<accession>A0A9P0K520</accession>
<evidence type="ECO:0000256" key="1">
    <source>
        <dbReference type="SAM" id="SignalP"/>
    </source>
</evidence>
<evidence type="ECO:0000313" key="2">
    <source>
        <dbReference type="EMBL" id="CAH1965565.1"/>
    </source>
</evidence>
<name>A0A9P0K520_ACAOB</name>
<evidence type="ECO:0000313" key="3">
    <source>
        <dbReference type="Proteomes" id="UP001152888"/>
    </source>
</evidence>
<sequence length="44" mass="5077">MHVVFYTICALIMVYLTQMSHIQRCRTMALHCGKSTANKSSWKS</sequence>
<gene>
    <name evidence="2" type="ORF">ACAOBT_LOCUS6401</name>
</gene>